<dbReference type="CDD" id="cd05233">
    <property type="entry name" value="SDR_c"/>
    <property type="match status" value="1"/>
</dbReference>
<organism evidence="3 4">
    <name type="scientific">Peribacillus asahii</name>
    <dbReference type="NCBI Taxonomy" id="228899"/>
    <lineage>
        <taxon>Bacteria</taxon>
        <taxon>Bacillati</taxon>
        <taxon>Bacillota</taxon>
        <taxon>Bacilli</taxon>
        <taxon>Bacillales</taxon>
        <taxon>Bacillaceae</taxon>
        <taxon>Peribacillus</taxon>
    </lineage>
</organism>
<protein>
    <submittedName>
        <fullName evidence="3">Short-chain dehydrogenase</fullName>
    </submittedName>
</protein>
<dbReference type="GO" id="GO:0008206">
    <property type="term" value="P:bile acid metabolic process"/>
    <property type="evidence" value="ECO:0007669"/>
    <property type="project" value="UniProtKB-ARBA"/>
</dbReference>
<dbReference type="KEGG" id="pasa:BAOM_2198"/>
<reference evidence="3 4" key="1">
    <citation type="submission" date="2018-01" db="EMBL/GenBank/DDBJ databases">
        <title>Bacillus asahii Genome sequencing and assembly.</title>
        <authorList>
            <person name="Jiang H."/>
            <person name="Feng Y."/>
            <person name="Zhao F."/>
            <person name="Lin X."/>
        </authorList>
    </citation>
    <scope>NUCLEOTIDE SEQUENCE [LARGE SCALE GENOMIC DNA]</scope>
    <source>
        <strain evidence="3 4">OM18</strain>
    </source>
</reference>
<dbReference type="Proteomes" id="UP000283095">
    <property type="component" value="Chromosome"/>
</dbReference>
<dbReference type="AlphaFoldDB" id="A0A3Q9RMS2"/>
<dbReference type="FunFam" id="3.40.50.720:FF:000084">
    <property type="entry name" value="Short-chain dehydrogenase reductase"/>
    <property type="match status" value="1"/>
</dbReference>
<name>A0A3Q9RMS2_9BACI</name>
<accession>A0A3Q9RMS2</accession>
<dbReference type="EMBL" id="CP026095">
    <property type="protein sequence ID" value="AZV42807.1"/>
    <property type="molecule type" value="Genomic_DNA"/>
</dbReference>
<comment type="similarity">
    <text evidence="1">Belongs to the short-chain dehydrogenases/reductases (SDR) family.</text>
</comment>
<proteinExistence type="inferred from homology"/>
<dbReference type="PRINTS" id="PR00081">
    <property type="entry name" value="GDHRDH"/>
</dbReference>
<evidence type="ECO:0000313" key="3">
    <source>
        <dbReference type="EMBL" id="AZV42807.1"/>
    </source>
</evidence>
<dbReference type="SUPFAM" id="SSF51735">
    <property type="entry name" value="NAD(P)-binding Rossmann-fold domains"/>
    <property type="match status" value="1"/>
</dbReference>
<dbReference type="PANTHER" id="PTHR42879">
    <property type="entry name" value="3-OXOACYL-(ACYL-CARRIER-PROTEIN) REDUCTASE"/>
    <property type="match status" value="1"/>
</dbReference>
<dbReference type="Gene3D" id="3.40.50.720">
    <property type="entry name" value="NAD(P)-binding Rossmann-like Domain"/>
    <property type="match status" value="1"/>
</dbReference>
<dbReference type="PRINTS" id="PR00080">
    <property type="entry name" value="SDRFAMILY"/>
</dbReference>
<dbReference type="InterPro" id="IPR050259">
    <property type="entry name" value="SDR"/>
</dbReference>
<dbReference type="GO" id="GO:0016491">
    <property type="term" value="F:oxidoreductase activity"/>
    <property type="evidence" value="ECO:0007669"/>
    <property type="project" value="UniProtKB-KW"/>
</dbReference>
<evidence type="ECO:0000256" key="2">
    <source>
        <dbReference type="ARBA" id="ARBA00023002"/>
    </source>
</evidence>
<dbReference type="InterPro" id="IPR036291">
    <property type="entry name" value="NAD(P)-bd_dom_sf"/>
</dbReference>
<evidence type="ECO:0000256" key="1">
    <source>
        <dbReference type="ARBA" id="ARBA00006484"/>
    </source>
</evidence>
<evidence type="ECO:0000313" key="4">
    <source>
        <dbReference type="Proteomes" id="UP000283095"/>
    </source>
</evidence>
<dbReference type="NCBIfam" id="NF005559">
    <property type="entry name" value="PRK07231.1"/>
    <property type="match status" value="1"/>
</dbReference>
<dbReference type="InterPro" id="IPR002347">
    <property type="entry name" value="SDR_fam"/>
</dbReference>
<dbReference type="PANTHER" id="PTHR42879:SF6">
    <property type="entry name" value="NADPH-DEPENDENT REDUCTASE BACG"/>
    <property type="match status" value="1"/>
</dbReference>
<keyword evidence="2" id="KW-0560">Oxidoreductase</keyword>
<gene>
    <name evidence="3" type="primary">fabG</name>
    <name evidence="3" type="ORF">BAOM_2198</name>
</gene>
<sequence>MKYNIEQNTYVKLTGNEWEIFKMDLQLQGKNILITGGSKGIGKAIAQAFVLEGANVSIAARGIESLQKTKEEFGGNVSIFQADILKADEREKLMQSFIEQNGTIDVLINNAGGSNGGKALDTEMDVFYKALELNYFSAVHLSKLATEHMKTSRNGSIINITSIFGRESGGKVTYNNAKSALISFTKSFADEVIPYGIRVNSIAPGSILHETGNWKKRIEENPQQMKEFIQREIPAGRFGTPEEIANVVTFLASDKASWIVGASINVDGGQSRMNF</sequence>
<dbReference type="Pfam" id="PF13561">
    <property type="entry name" value="adh_short_C2"/>
    <property type="match status" value="1"/>
</dbReference>